<dbReference type="EMBL" id="JAHUTI010061254">
    <property type="protein sequence ID" value="MED6252306.1"/>
    <property type="molecule type" value="Genomic_DNA"/>
</dbReference>
<name>A0ABU7BNR0_9TELE</name>
<accession>A0ABU7BNR0</accession>
<keyword evidence="3" id="KW-1185">Reference proteome</keyword>
<proteinExistence type="predicted"/>
<organism evidence="2 3">
    <name type="scientific">Ataeniobius toweri</name>
    <dbReference type="NCBI Taxonomy" id="208326"/>
    <lineage>
        <taxon>Eukaryota</taxon>
        <taxon>Metazoa</taxon>
        <taxon>Chordata</taxon>
        <taxon>Craniata</taxon>
        <taxon>Vertebrata</taxon>
        <taxon>Euteleostomi</taxon>
        <taxon>Actinopterygii</taxon>
        <taxon>Neopterygii</taxon>
        <taxon>Teleostei</taxon>
        <taxon>Neoteleostei</taxon>
        <taxon>Acanthomorphata</taxon>
        <taxon>Ovalentaria</taxon>
        <taxon>Atherinomorphae</taxon>
        <taxon>Cyprinodontiformes</taxon>
        <taxon>Goodeidae</taxon>
        <taxon>Ataeniobius</taxon>
    </lineage>
</organism>
<gene>
    <name evidence="2" type="ORF">ATANTOWER_010018</name>
</gene>
<sequence>MEFCRTFKLKDSPPPPGRPMTPPCVSSPFKQRPICMRLQSIILQGFASKDLQSWIPRSSVELRPSSAPPSPFHTPPGSLTFLGLHSTTSIGSQGGKTHLILSLRRSFKLSQHSCPPPGSEHQRY</sequence>
<feature type="region of interest" description="Disordered" evidence="1">
    <location>
        <begin position="1"/>
        <end position="25"/>
    </location>
</feature>
<protein>
    <submittedName>
        <fullName evidence="2">Uncharacterized protein</fullName>
    </submittedName>
</protein>
<reference evidence="2 3" key="1">
    <citation type="submission" date="2021-07" db="EMBL/GenBank/DDBJ databases">
        <authorList>
            <person name="Palmer J.M."/>
        </authorList>
    </citation>
    <scope>NUCLEOTIDE SEQUENCE [LARGE SCALE GENOMIC DNA]</scope>
    <source>
        <strain evidence="2 3">AT_MEX2019</strain>
        <tissue evidence="2">Muscle</tissue>
    </source>
</reference>
<dbReference type="Proteomes" id="UP001345963">
    <property type="component" value="Unassembled WGS sequence"/>
</dbReference>
<evidence type="ECO:0000256" key="1">
    <source>
        <dbReference type="SAM" id="MobiDB-lite"/>
    </source>
</evidence>
<comment type="caution">
    <text evidence="2">The sequence shown here is derived from an EMBL/GenBank/DDBJ whole genome shotgun (WGS) entry which is preliminary data.</text>
</comment>
<evidence type="ECO:0000313" key="2">
    <source>
        <dbReference type="EMBL" id="MED6252306.1"/>
    </source>
</evidence>
<feature type="compositionally biased region" description="Pro residues" evidence="1">
    <location>
        <begin position="12"/>
        <end position="22"/>
    </location>
</feature>
<evidence type="ECO:0000313" key="3">
    <source>
        <dbReference type="Proteomes" id="UP001345963"/>
    </source>
</evidence>